<feature type="non-terminal residue" evidence="1">
    <location>
        <position position="1"/>
    </location>
</feature>
<reference evidence="1" key="1">
    <citation type="journal article" date="2014" name="Front. Microbiol.">
        <title>High frequency of phylogenetically diverse reductive dehalogenase-homologous genes in deep subseafloor sedimentary metagenomes.</title>
        <authorList>
            <person name="Kawai M."/>
            <person name="Futagami T."/>
            <person name="Toyoda A."/>
            <person name="Takaki Y."/>
            <person name="Nishi S."/>
            <person name="Hori S."/>
            <person name="Arai W."/>
            <person name="Tsubouchi T."/>
            <person name="Morono Y."/>
            <person name="Uchiyama I."/>
            <person name="Ito T."/>
            <person name="Fujiyama A."/>
            <person name="Inagaki F."/>
            <person name="Takami H."/>
        </authorList>
    </citation>
    <scope>NUCLEOTIDE SEQUENCE</scope>
    <source>
        <strain evidence="1">Expedition CK06-06</strain>
    </source>
</reference>
<comment type="caution">
    <text evidence="1">The sequence shown here is derived from an EMBL/GenBank/DDBJ whole genome shotgun (WGS) entry which is preliminary data.</text>
</comment>
<evidence type="ECO:0000313" key="1">
    <source>
        <dbReference type="EMBL" id="GAF94668.1"/>
    </source>
</evidence>
<accession>X0TM88</accession>
<dbReference type="EMBL" id="BARS01015813">
    <property type="protein sequence ID" value="GAF94668.1"/>
    <property type="molecule type" value="Genomic_DNA"/>
</dbReference>
<organism evidence="1">
    <name type="scientific">marine sediment metagenome</name>
    <dbReference type="NCBI Taxonomy" id="412755"/>
    <lineage>
        <taxon>unclassified sequences</taxon>
        <taxon>metagenomes</taxon>
        <taxon>ecological metagenomes</taxon>
    </lineage>
</organism>
<proteinExistence type="predicted"/>
<protein>
    <submittedName>
        <fullName evidence="1">Uncharacterized protein</fullName>
    </submittedName>
</protein>
<sequence>FSYVSKGVVIPENTAEDARDYFEKDTDGWLLDEQLLVLGIQANWAQTKLLPQASDWKVNYDLKMHEAISRDASGRTIGGTSDDYYWMNRRSPYYPLYRK</sequence>
<dbReference type="AlphaFoldDB" id="X0TM88"/>
<name>X0TM88_9ZZZZ</name>
<gene>
    <name evidence="1" type="ORF">S01H1_26112</name>
</gene>